<evidence type="ECO:0000256" key="2">
    <source>
        <dbReference type="SAM" id="SignalP"/>
    </source>
</evidence>
<dbReference type="Proteomes" id="UP000316270">
    <property type="component" value="Chromosome 1"/>
</dbReference>
<feature type="compositionally biased region" description="Polar residues" evidence="1">
    <location>
        <begin position="33"/>
        <end position="51"/>
    </location>
</feature>
<keyword evidence="4" id="KW-1185">Reference proteome</keyword>
<evidence type="ECO:0000313" key="3">
    <source>
        <dbReference type="EMBL" id="QDS68036.1"/>
    </source>
</evidence>
<sequence length="130" mass="13320">MRLLASFAILVGLTSALPIDSTVSTSAITNTVSGTTTPATSLAKENTQGQKDVSDYGPPRGPYDGGRFNYNYGPPAPPYPYQGGANYAPVVYSPTPAPRPYGNGYNNGPINGPINGITNGVGEIANGVGL</sequence>
<feature type="region of interest" description="Disordered" evidence="1">
    <location>
        <begin position="33"/>
        <end position="70"/>
    </location>
</feature>
<dbReference type="AlphaFoldDB" id="A0A517KXD0"/>
<name>A0A517KXD0_9PEZI</name>
<evidence type="ECO:0000256" key="1">
    <source>
        <dbReference type="SAM" id="MobiDB-lite"/>
    </source>
</evidence>
<feature type="signal peptide" evidence="2">
    <location>
        <begin position="1"/>
        <end position="16"/>
    </location>
</feature>
<dbReference type="EMBL" id="CP042185">
    <property type="protein sequence ID" value="QDS68036.1"/>
    <property type="molecule type" value="Genomic_DNA"/>
</dbReference>
<reference evidence="3 4" key="1">
    <citation type="submission" date="2019-07" db="EMBL/GenBank/DDBJ databases">
        <title>Finished genome of Venturia effusa.</title>
        <authorList>
            <person name="Young C.A."/>
            <person name="Cox M.P."/>
            <person name="Ganley A.R.D."/>
            <person name="David W.J."/>
        </authorList>
    </citation>
    <scope>NUCLEOTIDE SEQUENCE [LARGE SCALE GENOMIC DNA]</scope>
    <source>
        <strain evidence="4">albino</strain>
    </source>
</reference>
<gene>
    <name evidence="3" type="ORF">FKW77_009631</name>
</gene>
<proteinExistence type="predicted"/>
<evidence type="ECO:0000313" key="4">
    <source>
        <dbReference type="Proteomes" id="UP000316270"/>
    </source>
</evidence>
<accession>A0A517KXD0</accession>
<keyword evidence="2" id="KW-0732">Signal</keyword>
<protein>
    <submittedName>
        <fullName evidence="3">Uncharacterized protein</fullName>
    </submittedName>
</protein>
<feature type="chain" id="PRO_5021798394" evidence="2">
    <location>
        <begin position="17"/>
        <end position="130"/>
    </location>
</feature>
<organism evidence="3 4">
    <name type="scientific">Venturia effusa</name>
    <dbReference type="NCBI Taxonomy" id="50376"/>
    <lineage>
        <taxon>Eukaryota</taxon>
        <taxon>Fungi</taxon>
        <taxon>Dikarya</taxon>
        <taxon>Ascomycota</taxon>
        <taxon>Pezizomycotina</taxon>
        <taxon>Dothideomycetes</taxon>
        <taxon>Pleosporomycetidae</taxon>
        <taxon>Venturiales</taxon>
        <taxon>Venturiaceae</taxon>
        <taxon>Venturia</taxon>
    </lineage>
</organism>